<reference evidence="1 2" key="1">
    <citation type="submission" date="2024-05" db="EMBL/GenBank/DDBJ databases">
        <title>Haplotype-resolved chromosome-level genome assembly of Huyou (Citrus changshanensis).</title>
        <authorList>
            <person name="Miao C."/>
            <person name="Chen W."/>
            <person name="Wu Y."/>
            <person name="Wang L."/>
            <person name="Zhao S."/>
            <person name="Grierson D."/>
            <person name="Xu C."/>
            <person name="Chen K."/>
        </authorList>
    </citation>
    <scope>NUCLEOTIDE SEQUENCE [LARGE SCALE GENOMIC DNA]</scope>
    <source>
        <strain evidence="1">01-14</strain>
        <tissue evidence="1">Leaf</tissue>
    </source>
</reference>
<dbReference type="Gene3D" id="3.40.50.12550">
    <property type="entry name" value="Ubiquitin-activating enzyme E1, inactive adenylation domain, subdomain 2"/>
    <property type="match status" value="1"/>
</dbReference>
<accession>A0AAP0LKA0</accession>
<evidence type="ECO:0000313" key="1">
    <source>
        <dbReference type="EMBL" id="KAK9176263.1"/>
    </source>
</evidence>
<keyword evidence="2" id="KW-1185">Reference proteome</keyword>
<organism evidence="1 2">
    <name type="scientific">Citrus x changshan-huyou</name>
    <dbReference type="NCBI Taxonomy" id="2935761"/>
    <lineage>
        <taxon>Eukaryota</taxon>
        <taxon>Viridiplantae</taxon>
        <taxon>Streptophyta</taxon>
        <taxon>Embryophyta</taxon>
        <taxon>Tracheophyta</taxon>
        <taxon>Spermatophyta</taxon>
        <taxon>Magnoliopsida</taxon>
        <taxon>eudicotyledons</taxon>
        <taxon>Gunneridae</taxon>
        <taxon>Pentapetalae</taxon>
        <taxon>rosids</taxon>
        <taxon>malvids</taxon>
        <taxon>Sapindales</taxon>
        <taxon>Rutaceae</taxon>
        <taxon>Aurantioideae</taxon>
        <taxon>Citrus</taxon>
    </lineage>
</organism>
<name>A0AAP0LKA0_9ROSI</name>
<dbReference type="Proteomes" id="UP001428341">
    <property type="component" value="Unassembled WGS sequence"/>
</dbReference>
<dbReference type="EMBL" id="JBCGBO010000025">
    <property type="protein sequence ID" value="KAK9176263.1"/>
    <property type="molecule type" value="Genomic_DNA"/>
</dbReference>
<comment type="caution">
    <text evidence="1">The sequence shown here is derived from an EMBL/GenBank/DDBJ whole genome shotgun (WGS) entry which is preliminary data.</text>
</comment>
<protein>
    <submittedName>
        <fullName evidence="1">Uncharacterized protein</fullName>
    </submittedName>
</protein>
<evidence type="ECO:0000313" key="2">
    <source>
        <dbReference type="Proteomes" id="UP001428341"/>
    </source>
</evidence>
<sequence length="210" mass="23411">MASAIIKAEVRGSFGYVFCDFSPEFIVVNVDGENPHRSSPTAPVALLDKRFMLLEFEYIRGYEEPGLPCMYRVLCICDFGGDNEALLLRRLGQAMSFNYLSHCQLSRIFSIIHNLKRNVAEKLLTSGRNPVEHNFDSTHNDDIVAEEIDQMDESVVSSVSVNDAKRSYNGFAANLTSRATKDCGGIRPELESFNDEDLGTISPEEVEGCL</sequence>
<dbReference type="AlphaFoldDB" id="A0AAP0LKA0"/>
<proteinExistence type="predicted"/>
<gene>
    <name evidence="1" type="ORF">WN944_028277</name>
</gene>